<proteinExistence type="predicted"/>
<evidence type="ECO:0000313" key="2">
    <source>
        <dbReference type="EMBL" id="AOB42265.1"/>
    </source>
</evidence>
<evidence type="ECO:0000313" key="1">
    <source>
        <dbReference type="EMBL" id="AOB42258.1"/>
    </source>
</evidence>
<gene>
    <name evidence="1" type="ORF">pFR260_161c</name>
    <name evidence="2" type="ORF">pFR260_168c</name>
</gene>
<sequence length="80" mass="9588">MKAFREVLLQGAISIGQFDQKGVQLRQFDLVQYQQETYLVIWHPMHHEFVGSHESGDWISYTELRQSVYLKNLKELQYQE</sequence>
<dbReference type="EMBL" id="KX258624">
    <property type="protein sequence ID" value="AOB42265.1"/>
    <property type="molecule type" value="Genomic_DNA"/>
</dbReference>
<organism evidence="2">
    <name type="scientific">Bacillus thuringiensis</name>
    <dbReference type="NCBI Taxonomy" id="1428"/>
    <lineage>
        <taxon>Bacteria</taxon>
        <taxon>Bacillati</taxon>
        <taxon>Bacillota</taxon>
        <taxon>Bacilli</taxon>
        <taxon>Bacillales</taxon>
        <taxon>Bacillaceae</taxon>
        <taxon>Bacillus</taxon>
        <taxon>Bacillus cereus group</taxon>
    </lineage>
</organism>
<reference evidence="2" key="1">
    <citation type="submission" date="2016-05" db="EMBL/GenBank/DDBJ databases">
        <title>Complete sequence and organization of pFR260, the Bacillus thuringiensis INTA Fr7-4 plasmid harbouring the insecticidal genes.</title>
        <authorList>
            <person name="Navas L.E."/>
            <person name="Amadio A.F."/>
            <person name="Ortiz E.M."/>
            <person name="Sauka D.H."/>
            <person name="Benintende G.B."/>
            <person name="Zandomeni R.O."/>
            <person name="Berretta M.F."/>
        </authorList>
    </citation>
    <scope>NUCLEOTIDE SEQUENCE</scope>
    <source>
        <strain evidence="2">INTA Fr7-4</strain>
        <plasmid evidence="2">pFR260</plasmid>
    </source>
</reference>
<dbReference type="RefSeq" id="WP_076775881.1">
    <property type="nucleotide sequence ID" value="NZ_KX258624.1"/>
</dbReference>
<protein>
    <submittedName>
        <fullName evidence="2">PBt10-like protein</fullName>
    </submittedName>
</protein>
<dbReference type="EMBL" id="KX258624">
    <property type="protein sequence ID" value="AOB42258.1"/>
    <property type="molecule type" value="Genomic_DNA"/>
</dbReference>
<geneLocation type="plasmid" evidence="2">
    <name>pFR260</name>
</geneLocation>
<name>A0A1B2RC84_BACTU</name>
<dbReference type="AlphaFoldDB" id="A0A1B2RC84"/>
<accession>A0A1B2RC84</accession>
<keyword evidence="2" id="KW-0614">Plasmid</keyword>